<gene>
    <name evidence="1" type="ORF">EB796_007108</name>
</gene>
<dbReference type="AlphaFoldDB" id="A0A7J7K8P6"/>
<dbReference type="Proteomes" id="UP000593567">
    <property type="component" value="Unassembled WGS sequence"/>
</dbReference>
<evidence type="ECO:0000313" key="1">
    <source>
        <dbReference type="EMBL" id="KAF6034585.1"/>
    </source>
</evidence>
<dbReference type="EMBL" id="VXIV02001040">
    <property type="protein sequence ID" value="KAF6034585.1"/>
    <property type="molecule type" value="Genomic_DNA"/>
</dbReference>
<organism evidence="1 2">
    <name type="scientific">Bugula neritina</name>
    <name type="common">Brown bryozoan</name>
    <name type="synonym">Sertularia neritina</name>
    <dbReference type="NCBI Taxonomy" id="10212"/>
    <lineage>
        <taxon>Eukaryota</taxon>
        <taxon>Metazoa</taxon>
        <taxon>Spiralia</taxon>
        <taxon>Lophotrochozoa</taxon>
        <taxon>Bryozoa</taxon>
        <taxon>Gymnolaemata</taxon>
        <taxon>Cheilostomatida</taxon>
        <taxon>Flustrina</taxon>
        <taxon>Buguloidea</taxon>
        <taxon>Bugulidae</taxon>
        <taxon>Bugula</taxon>
    </lineage>
</organism>
<name>A0A7J7K8P6_BUGNE</name>
<proteinExistence type="predicted"/>
<comment type="caution">
    <text evidence="1">The sequence shown here is derived from an EMBL/GenBank/DDBJ whole genome shotgun (WGS) entry which is preliminary data.</text>
</comment>
<reference evidence="1" key="1">
    <citation type="submission" date="2020-06" db="EMBL/GenBank/DDBJ databases">
        <title>Draft genome of Bugula neritina, a colonial animal packing powerful symbionts and potential medicines.</title>
        <authorList>
            <person name="Rayko M."/>
        </authorList>
    </citation>
    <scope>NUCLEOTIDE SEQUENCE [LARGE SCALE GENOMIC DNA]</scope>
    <source>
        <strain evidence="1">Kwan_BN1</strain>
    </source>
</reference>
<keyword evidence="2" id="KW-1185">Reference proteome</keyword>
<sequence length="71" mass="8488">MTCIFSIIYSVCPSLYSPGPFETVCVKKRSRVCMTINSAIFIDYRFLVVLKFNNFVRLFFMYSPMYIQHYF</sequence>
<evidence type="ECO:0000313" key="2">
    <source>
        <dbReference type="Proteomes" id="UP000593567"/>
    </source>
</evidence>
<accession>A0A7J7K8P6</accession>
<protein>
    <submittedName>
        <fullName evidence="1">Uncharacterized protein</fullName>
    </submittedName>
</protein>